<proteinExistence type="predicted"/>
<dbReference type="AlphaFoldDB" id="A0A0V0H770"/>
<dbReference type="EMBL" id="GEDG01024087">
    <property type="protein sequence ID" value="JAP16241.1"/>
    <property type="molecule type" value="Transcribed_RNA"/>
</dbReference>
<protein>
    <submittedName>
        <fullName evidence="1">Putative ovule protein</fullName>
    </submittedName>
</protein>
<reference evidence="1" key="1">
    <citation type="submission" date="2015-12" db="EMBL/GenBank/DDBJ databases">
        <title>Gene expression during late stages of embryo sac development: a critical building block for successful pollen-pistil interactions.</title>
        <authorList>
            <person name="Liu Y."/>
            <person name="Joly V."/>
            <person name="Sabar M."/>
            <person name="Matton D.P."/>
        </authorList>
    </citation>
    <scope>NUCLEOTIDE SEQUENCE</scope>
</reference>
<name>A0A0V0H770_SOLCH</name>
<accession>A0A0V0H770</accession>
<organism evidence="1">
    <name type="scientific">Solanum chacoense</name>
    <name type="common">Chaco potato</name>
    <dbReference type="NCBI Taxonomy" id="4108"/>
    <lineage>
        <taxon>Eukaryota</taxon>
        <taxon>Viridiplantae</taxon>
        <taxon>Streptophyta</taxon>
        <taxon>Embryophyta</taxon>
        <taxon>Tracheophyta</taxon>
        <taxon>Spermatophyta</taxon>
        <taxon>Magnoliopsida</taxon>
        <taxon>eudicotyledons</taxon>
        <taxon>Gunneridae</taxon>
        <taxon>Pentapetalae</taxon>
        <taxon>asterids</taxon>
        <taxon>lamiids</taxon>
        <taxon>Solanales</taxon>
        <taxon>Solanaceae</taxon>
        <taxon>Solanoideae</taxon>
        <taxon>Solaneae</taxon>
        <taxon>Solanum</taxon>
    </lineage>
</organism>
<evidence type="ECO:0000313" key="1">
    <source>
        <dbReference type="EMBL" id="JAP16241.1"/>
    </source>
</evidence>
<sequence>MVIGYPNNRRKKPVIYLDKLLNPLSHEIEHVNKNKLKPRQCCCKVSYCHVSYCLHSTSIFPVHL</sequence>